<keyword evidence="2" id="KW-1185">Reference proteome</keyword>
<proteinExistence type="predicted"/>
<organism evidence="1 2">
    <name type="scientific">Catenaria anguillulae PL171</name>
    <dbReference type="NCBI Taxonomy" id="765915"/>
    <lineage>
        <taxon>Eukaryota</taxon>
        <taxon>Fungi</taxon>
        <taxon>Fungi incertae sedis</taxon>
        <taxon>Blastocladiomycota</taxon>
        <taxon>Blastocladiomycetes</taxon>
        <taxon>Blastocladiales</taxon>
        <taxon>Catenariaceae</taxon>
        <taxon>Catenaria</taxon>
    </lineage>
</organism>
<sequence>MQSDAAAIYLPPIALNTPFRPQTLRRHAMDPSHNHIHEQANDRSLDADIQLVERGISLLRRQLDTSRRDQLVLQSLRDRAARDTQGFVDDLVAG</sequence>
<dbReference type="Proteomes" id="UP000193411">
    <property type="component" value="Unassembled WGS sequence"/>
</dbReference>
<accession>A0A1Y2HWG8</accession>
<gene>
    <name evidence="1" type="ORF">BCR44DRAFT_1283017</name>
</gene>
<name>A0A1Y2HWG8_9FUNG</name>
<protein>
    <submittedName>
        <fullName evidence="1">Uncharacterized protein</fullName>
    </submittedName>
</protein>
<reference evidence="1 2" key="1">
    <citation type="submission" date="2016-07" db="EMBL/GenBank/DDBJ databases">
        <title>Pervasive Adenine N6-methylation of Active Genes in Fungi.</title>
        <authorList>
            <consortium name="DOE Joint Genome Institute"/>
            <person name="Mondo S.J."/>
            <person name="Dannebaum R.O."/>
            <person name="Kuo R.C."/>
            <person name="Labutti K."/>
            <person name="Haridas S."/>
            <person name="Kuo A."/>
            <person name="Salamov A."/>
            <person name="Ahrendt S.R."/>
            <person name="Lipzen A."/>
            <person name="Sullivan W."/>
            <person name="Andreopoulos W.B."/>
            <person name="Clum A."/>
            <person name="Lindquist E."/>
            <person name="Daum C."/>
            <person name="Ramamoorthy G.K."/>
            <person name="Gryganskyi A."/>
            <person name="Culley D."/>
            <person name="Magnuson J.K."/>
            <person name="James T.Y."/>
            <person name="O'Malley M.A."/>
            <person name="Stajich J.E."/>
            <person name="Spatafora J.W."/>
            <person name="Visel A."/>
            <person name="Grigoriev I.V."/>
        </authorList>
    </citation>
    <scope>NUCLEOTIDE SEQUENCE [LARGE SCALE GENOMIC DNA]</scope>
    <source>
        <strain evidence="1 2">PL171</strain>
    </source>
</reference>
<dbReference type="EMBL" id="MCFL01000007">
    <property type="protein sequence ID" value="ORZ38859.1"/>
    <property type="molecule type" value="Genomic_DNA"/>
</dbReference>
<evidence type="ECO:0000313" key="2">
    <source>
        <dbReference type="Proteomes" id="UP000193411"/>
    </source>
</evidence>
<comment type="caution">
    <text evidence="1">The sequence shown here is derived from an EMBL/GenBank/DDBJ whole genome shotgun (WGS) entry which is preliminary data.</text>
</comment>
<evidence type="ECO:0000313" key="1">
    <source>
        <dbReference type="EMBL" id="ORZ38859.1"/>
    </source>
</evidence>
<dbReference type="AlphaFoldDB" id="A0A1Y2HWG8"/>